<organism evidence="1 2">
    <name type="scientific">Dendrothele bispora (strain CBS 962.96)</name>
    <dbReference type="NCBI Taxonomy" id="1314807"/>
    <lineage>
        <taxon>Eukaryota</taxon>
        <taxon>Fungi</taxon>
        <taxon>Dikarya</taxon>
        <taxon>Basidiomycota</taxon>
        <taxon>Agaricomycotina</taxon>
        <taxon>Agaricomycetes</taxon>
        <taxon>Agaricomycetidae</taxon>
        <taxon>Agaricales</taxon>
        <taxon>Agaricales incertae sedis</taxon>
        <taxon>Dendrothele</taxon>
    </lineage>
</organism>
<evidence type="ECO:0000313" key="2">
    <source>
        <dbReference type="Proteomes" id="UP000297245"/>
    </source>
</evidence>
<evidence type="ECO:0000313" key="1">
    <source>
        <dbReference type="EMBL" id="THU89782.1"/>
    </source>
</evidence>
<accession>A0A4S8LKL7</accession>
<dbReference type="EMBL" id="ML179357">
    <property type="protein sequence ID" value="THU89782.1"/>
    <property type="molecule type" value="Genomic_DNA"/>
</dbReference>
<proteinExistence type="predicted"/>
<sequence>MFSWIRTLANNLVVFTPFSSFKSQASMFAITGVSRARELQWNLSLSVSVNVHAGV</sequence>
<reference evidence="1 2" key="1">
    <citation type="journal article" date="2019" name="Nat. Ecol. Evol.">
        <title>Megaphylogeny resolves global patterns of mushroom evolution.</title>
        <authorList>
            <person name="Varga T."/>
            <person name="Krizsan K."/>
            <person name="Foldi C."/>
            <person name="Dima B."/>
            <person name="Sanchez-Garcia M."/>
            <person name="Sanchez-Ramirez S."/>
            <person name="Szollosi G.J."/>
            <person name="Szarkandi J.G."/>
            <person name="Papp V."/>
            <person name="Albert L."/>
            <person name="Andreopoulos W."/>
            <person name="Angelini C."/>
            <person name="Antonin V."/>
            <person name="Barry K.W."/>
            <person name="Bougher N.L."/>
            <person name="Buchanan P."/>
            <person name="Buyck B."/>
            <person name="Bense V."/>
            <person name="Catcheside P."/>
            <person name="Chovatia M."/>
            <person name="Cooper J."/>
            <person name="Damon W."/>
            <person name="Desjardin D."/>
            <person name="Finy P."/>
            <person name="Geml J."/>
            <person name="Haridas S."/>
            <person name="Hughes K."/>
            <person name="Justo A."/>
            <person name="Karasinski D."/>
            <person name="Kautmanova I."/>
            <person name="Kiss B."/>
            <person name="Kocsube S."/>
            <person name="Kotiranta H."/>
            <person name="LaButti K.M."/>
            <person name="Lechner B.E."/>
            <person name="Liimatainen K."/>
            <person name="Lipzen A."/>
            <person name="Lukacs Z."/>
            <person name="Mihaltcheva S."/>
            <person name="Morgado L.N."/>
            <person name="Niskanen T."/>
            <person name="Noordeloos M.E."/>
            <person name="Ohm R.A."/>
            <person name="Ortiz-Santana B."/>
            <person name="Ovrebo C."/>
            <person name="Racz N."/>
            <person name="Riley R."/>
            <person name="Savchenko A."/>
            <person name="Shiryaev A."/>
            <person name="Soop K."/>
            <person name="Spirin V."/>
            <person name="Szebenyi C."/>
            <person name="Tomsovsky M."/>
            <person name="Tulloss R.E."/>
            <person name="Uehling J."/>
            <person name="Grigoriev I.V."/>
            <person name="Vagvolgyi C."/>
            <person name="Papp T."/>
            <person name="Martin F.M."/>
            <person name="Miettinen O."/>
            <person name="Hibbett D.S."/>
            <person name="Nagy L.G."/>
        </authorList>
    </citation>
    <scope>NUCLEOTIDE SEQUENCE [LARGE SCALE GENOMIC DNA]</scope>
    <source>
        <strain evidence="1 2">CBS 962.96</strain>
    </source>
</reference>
<keyword evidence="2" id="KW-1185">Reference proteome</keyword>
<dbReference type="Proteomes" id="UP000297245">
    <property type="component" value="Unassembled WGS sequence"/>
</dbReference>
<dbReference type="AlphaFoldDB" id="A0A4S8LKL7"/>
<name>A0A4S8LKL7_DENBC</name>
<gene>
    <name evidence="1" type="ORF">K435DRAFT_282568</name>
</gene>
<protein>
    <submittedName>
        <fullName evidence="1">Uncharacterized protein</fullName>
    </submittedName>
</protein>